<keyword evidence="3" id="KW-0813">Transport</keyword>
<keyword evidence="4 10" id="KW-0812">Transmembrane</keyword>
<evidence type="ECO:0000256" key="6">
    <source>
        <dbReference type="ARBA" id="ARBA00023065"/>
    </source>
</evidence>
<protein>
    <submittedName>
        <fullName evidence="13">ATP receptor</fullName>
    </submittedName>
</protein>
<name>A0A183AAI2_9TREM</name>
<keyword evidence="7 10" id="KW-0472">Membrane</keyword>
<organism evidence="13">
    <name type="scientific">Echinostoma caproni</name>
    <dbReference type="NCBI Taxonomy" id="27848"/>
    <lineage>
        <taxon>Eukaryota</taxon>
        <taxon>Metazoa</taxon>
        <taxon>Spiralia</taxon>
        <taxon>Lophotrochozoa</taxon>
        <taxon>Platyhelminthes</taxon>
        <taxon>Trematoda</taxon>
        <taxon>Digenea</taxon>
        <taxon>Plagiorchiida</taxon>
        <taxon>Echinostomata</taxon>
        <taxon>Echinostomatoidea</taxon>
        <taxon>Echinostomatidae</taxon>
        <taxon>Echinostoma</taxon>
    </lineage>
</organism>
<keyword evidence="9" id="KW-0407">Ion channel</keyword>
<dbReference type="InterPro" id="IPR027309">
    <property type="entry name" value="P2X_extracellular_dom_sf"/>
</dbReference>
<dbReference type="InterPro" id="IPR059116">
    <property type="entry name" value="P2X_receptor"/>
</dbReference>
<keyword evidence="8" id="KW-1071">Ligand-gated ion channel</keyword>
<dbReference type="Pfam" id="PF00864">
    <property type="entry name" value="P2X_receptor"/>
    <property type="match status" value="2"/>
</dbReference>
<dbReference type="OrthoDB" id="494673at2759"/>
<keyword evidence="6" id="KW-0406">Ion transport</keyword>
<sequence length="375" mass="42838">MLGVARCFDDQHCTPGYVGGQTVVSPTRELPRDWRVDLDADAHGIFTGQCVQSMKTCEIFGWCPVQEDLDTMHAGLFKTKRFRNHHKEERGETEFDIIEPLYGLLNLTISIQNMIEFPLFNVSRQNILPWMTEDYVRNCIYKPNDVRDRYCPNFLIHDVLRLAGAKTYRILRHGGVIAITIKWKCNLDVSLDLCRPHYGFLHLDGRASGQFDELGPGEGWMIDMAYRLGNSLRSQSDGPRRLLFKVNGIQFIIQVTGEAGKFNLFIFTMSFGSNLALLSLAAIVCDFVLFHCTRDRKLYMKATHNVFLESKEAIANTPRIILDSISRKSDSVREKRPCHDLAYSSVIARALDDVKLTSFDDRVRREAVFSANLTE</sequence>
<dbReference type="GO" id="GO:0004931">
    <property type="term" value="F:extracellularly ATP-gated monoatomic cation channel activity"/>
    <property type="evidence" value="ECO:0007669"/>
    <property type="project" value="TreeGrafter"/>
</dbReference>
<dbReference type="Proteomes" id="UP000272942">
    <property type="component" value="Unassembled WGS sequence"/>
</dbReference>
<evidence type="ECO:0000256" key="5">
    <source>
        <dbReference type="ARBA" id="ARBA00022989"/>
    </source>
</evidence>
<evidence type="ECO:0000313" key="13">
    <source>
        <dbReference type="WBParaSite" id="ECPE_0000397401-mRNA-1"/>
    </source>
</evidence>
<dbReference type="GO" id="GO:0012505">
    <property type="term" value="C:endomembrane system"/>
    <property type="evidence" value="ECO:0007669"/>
    <property type="project" value="UniProtKB-SubCell"/>
</dbReference>
<evidence type="ECO:0000256" key="3">
    <source>
        <dbReference type="ARBA" id="ARBA00022448"/>
    </source>
</evidence>
<dbReference type="Gene3D" id="2.60.490.10">
    <property type="entry name" value="atp-gated p2x4 ion channel domain"/>
    <property type="match status" value="1"/>
</dbReference>
<comment type="similarity">
    <text evidence="2">Belongs to the P2X receptor family.</text>
</comment>
<evidence type="ECO:0000256" key="8">
    <source>
        <dbReference type="ARBA" id="ARBA00023286"/>
    </source>
</evidence>
<evidence type="ECO:0000256" key="1">
    <source>
        <dbReference type="ARBA" id="ARBA00004308"/>
    </source>
</evidence>
<proteinExistence type="inferred from homology"/>
<dbReference type="AlphaFoldDB" id="A0A183AAI2"/>
<gene>
    <name evidence="11" type="ORF">ECPE_LOCUS3967</name>
</gene>
<accession>A0A183AAI2</accession>
<dbReference type="WBParaSite" id="ECPE_0000397401-mRNA-1">
    <property type="protein sequence ID" value="ECPE_0000397401-mRNA-1"/>
    <property type="gene ID" value="ECPE_0000397401"/>
</dbReference>
<evidence type="ECO:0000313" key="12">
    <source>
        <dbReference type="Proteomes" id="UP000272942"/>
    </source>
</evidence>
<evidence type="ECO:0000256" key="10">
    <source>
        <dbReference type="SAM" id="Phobius"/>
    </source>
</evidence>
<evidence type="ECO:0000256" key="7">
    <source>
        <dbReference type="ARBA" id="ARBA00023136"/>
    </source>
</evidence>
<reference evidence="11 12" key="2">
    <citation type="submission" date="2018-11" db="EMBL/GenBank/DDBJ databases">
        <authorList>
            <consortium name="Pathogen Informatics"/>
        </authorList>
    </citation>
    <scope>NUCLEOTIDE SEQUENCE [LARGE SCALE GENOMIC DNA]</scope>
    <source>
        <strain evidence="11 12">Egypt</strain>
    </source>
</reference>
<reference evidence="13" key="1">
    <citation type="submission" date="2016-06" db="UniProtKB">
        <authorList>
            <consortium name="WormBaseParasite"/>
        </authorList>
    </citation>
    <scope>IDENTIFICATION</scope>
</reference>
<keyword evidence="12" id="KW-1185">Reference proteome</keyword>
<evidence type="ECO:0000256" key="9">
    <source>
        <dbReference type="ARBA" id="ARBA00023303"/>
    </source>
</evidence>
<dbReference type="PANTHER" id="PTHR10125:SF31">
    <property type="entry name" value="P2X RECEPTOR E"/>
    <property type="match status" value="1"/>
</dbReference>
<evidence type="ECO:0000256" key="4">
    <source>
        <dbReference type="ARBA" id="ARBA00022692"/>
    </source>
</evidence>
<dbReference type="GO" id="GO:0070588">
    <property type="term" value="P:calcium ion transmembrane transport"/>
    <property type="evidence" value="ECO:0007669"/>
    <property type="project" value="TreeGrafter"/>
</dbReference>
<dbReference type="PANTHER" id="PTHR10125">
    <property type="entry name" value="P2X PURINOCEPTOR"/>
    <property type="match status" value="1"/>
</dbReference>
<dbReference type="GO" id="GO:0098794">
    <property type="term" value="C:postsynapse"/>
    <property type="evidence" value="ECO:0007669"/>
    <property type="project" value="GOC"/>
</dbReference>
<feature type="transmembrane region" description="Helical" evidence="10">
    <location>
        <begin position="264"/>
        <end position="290"/>
    </location>
</feature>
<keyword evidence="5 10" id="KW-1133">Transmembrane helix</keyword>
<comment type="subcellular location">
    <subcellularLocation>
        <location evidence="1">Endomembrane system</location>
    </subcellularLocation>
</comment>
<evidence type="ECO:0000256" key="2">
    <source>
        <dbReference type="ARBA" id="ARBA00009848"/>
    </source>
</evidence>
<dbReference type="EMBL" id="UZAN01040859">
    <property type="protein sequence ID" value="VDP71184.1"/>
    <property type="molecule type" value="Genomic_DNA"/>
</dbReference>
<evidence type="ECO:0000313" key="11">
    <source>
        <dbReference type="EMBL" id="VDP71184.1"/>
    </source>
</evidence>
<dbReference type="GO" id="GO:0005886">
    <property type="term" value="C:plasma membrane"/>
    <property type="evidence" value="ECO:0007669"/>
    <property type="project" value="TreeGrafter"/>
</dbReference>